<name>A0A419B091_PECCA</name>
<proteinExistence type="predicted"/>
<gene>
    <name evidence="2" type="ORF">D5071_04110</name>
</gene>
<reference evidence="2 3" key="1">
    <citation type="submission" date="2018-09" db="EMBL/GenBank/DDBJ databases">
        <title>Phylogenetic diversity of Pectobacterium and Dickeya strains causing blackleg disease of potato in Morocco.</title>
        <authorList>
            <person name="Oulghazi S."/>
            <person name="Moumni M."/>
            <person name="Faure D."/>
        </authorList>
    </citation>
    <scope>NUCLEOTIDE SEQUENCE [LARGE SCALE GENOMIC DNA]</scope>
    <source>
        <strain evidence="2 3">S1.15.11.2D</strain>
    </source>
</reference>
<evidence type="ECO:0000256" key="1">
    <source>
        <dbReference type="SAM" id="Phobius"/>
    </source>
</evidence>
<dbReference type="Proteomes" id="UP000283655">
    <property type="component" value="Unassembled WGS sequence"/>
</dbReference>
<evidence type="ECO:0000313" key="3">
    <source>
        <dbReference type="Proteomes" id="UP000283655"/>
    </source>
</evidence>
<organism evidence="2 3">
    <name type="scientific">Pectobacterium carotovorum</name>
    <name type="common">Erwinia carotovora</name>
    <dbReference type="NCBI Taxonomy" id="554"/>
    <lineage>
        <taxon>Bacteria</taxon>
        <taxon>Pseudomonadati</taxon>
        <taxon>Pseudomonadota</taxon>
        <taxon>Gammaproteobacteria</taxon>
        <taxon>Enterobacterales</taxon>
        <taxon>Pectobacteriaceae</taxon>
        <taxon>Pectobacterium</taxon>
    </lineage>
</organism>
<comment type="caution">
    <text evidence="2">The sequence shown here is derived from an EMBL/GenBank/DDBJ whole genome shotgun (WGS) entry which is preliminary data.</text>
</comment>
<dbReference type="EMBL" id="QZDH01000008">
    <property type="protein sequence ID" value="RJL54065.1"/>
    <property type="molecule type" value="Genomic_DNA"/>
</dbReference>
<dbReference type="AlphaFoldDB" id="A0A419B091"/>
<feature type="transmembrane region" description="Helical" evidence="1">
    <location>
        <begin position="40"/>
        <end position="58"/>
    </location>
</feature>
<keyword evidence="1" id="KW-0472">Membrane</keyword>
<sequence>MQDEAETSDAVCDRRDVLTPADQFDQTVNILLFHFTHSHVLFIPVILQAACALAALTYPSHLPV</sequence>
<keyword evidence="1" id="KW-0812">Transmembrane</keyword>
<accession>A0A419B091</accession>
<protein>
    <submittedName>
        <fullName evidence="2">Uncharacterized protein</fullName>
    </submittedName>
</protein>
<keyword evidence="1" id="KW-1133">Transmembrane helix</keyword>
<evidence type="ECO:0000313" key="2">
    <source>
        <dbReference type="EMBL" id="RJL54065.1"/>
    </source>
</evidence>